<evidence type="ECO:0000256" key="1">
    <source>
        <dbReference type="ARBA" id="ARBA00022729"/>
    </source>
</evidence>
<reference evidence="5" key="1">
    <citation type="submission" date="2016-10" db="EMBL/GenBank/DDBJ databases">
        <authorList>
            <person name="Varghese N."/>
            <person name="Submissions S."/>
        </authorList>
    </citation>
    <scope>NUCLEOTIDE SEQUENCE [LARGE SCALE GENOMIC DNA]</scope>
    <source>
        <strain evidence="5">DSM 4771</strain>
    </source>
</reference>
<proteinExistence type="predicted"/>
<keyword evidence="5" id="KW-1185">Reference proteome</keyword>
<organism evidence="4 5">
    <name type="scientific">Salimicrobium halophilum</name>
    <dbReference type="NCBI Taxonomy" id="86666"/>
    <lineage>
        <taxon>Bacteria</taxon>
        <taxon>Bacillati</taxon>
        <taxon>Bacillota</taxon>
        <taxon>Bacilli</taxon>
        <taxon>Bacillales</taxon>
        <taxon>Bacillaceae</taxon>
        <taxon>Salimicrobium</taxon>
    </lineage>
</organism>
<gene>
    <name evidence="4" type="ORF">SAMN04490247_0879</name>
</gene>
<evidence type="ECO:0000313" key="5">
    <source>
        <dbReference type="Proteomes" id="UP000199225"/>
    </source>
</evidence>
<dbReference type="InterPro" id="IPR013830">
    <property type="entry name" value="SGNH_hydro"/>
</dbReference>
<dbReference type="InterPro" id="IPR051465">
    <property type="entry name" value="Cell_Envelope_Struct_Comp"/>
</dbReference>
<feature type="signal peptide" evidence="2">
    <location>
        <begin position="1"/>
        <end position="30"/>
    </location>
</feature>
<dbReference type="Pfam" id="PF00395">
    <property type="entry name" value="SLH"/>
    <property type="match status" value="3"/>
</dbReference>
<evidence type="ECO:0000256" key="2">
    <source>
        <dbReference type="SAM" id="SignalP"/>
    </source>
</evidence>
<feature type="domain" description="SLH" evidence="3">
    <location>
        <begin position="263"/>
        <end position="326"/>
    </location>
</feature>
<dbReference type="InterPro" id="IPR036514">
    <property type="entry name" value="SGNH_hydro_sf"/>
</dbReference>
<dbReference type="AlphaFoldDB" id="A0A1G8R7M3"/>
<sequence>MKKKLLSLRLTVITMTLLAFILPAPLTSLAEEEVDYVALGDSLAFGVTPTWDQQSVPDSGYAHLLAHHIDELGELDSFTNQYSYPGYTTENVLNDLQNDVRMPSEDTDDRGIRMAVSDADVITISAGANDVISELSIDSETGQVSYDPESFEAKLGEIGANLANTVTDIRSLNPEADVYVMGYYNPYPYLQAEQQELLNLALDELNRVISQTATATESTFVPTSEAIDRRAMDYLPDPTDIHPNELGYQVLANEFWEEMTLQEPMDFTDVSESSFAAESIDYLTAKKILQGYDGEHFAPGQDVTRAEAILMLDRSIVLSQDQPTESSYSDIDDSMVAYDSIVKLTSEEIMDGFLDNTFRPDDSLTRGQMAKILVNAFDMEPVETTGTFTDVTDSYWASPYIETLAANEVAAGYEDGSYKPGKTVTRQELAAFIERSMNLN</sequence>
<dbReference type="PANTHER" id="PTHR43308">
    <property type="entry name" value="OUTER MEMBRANE PROTEIN ALPHA-RELATED"/>
    <property type="match status" value="1"/>
</dbReference>
<dbReference type="PANTHER" id="PTHR43308:SF5">
    <property type="entry name" value="S-LAYER PROTEIN _ PEPTIDOGLYCAN ENDO-BETA-N-ACETYLGLUCOSAMINIDASE"/>
    <property type="match status" value="1"/>
</dbReference>
<dbReference type="SUPFAM" id="SSF52266">
    <property type="entry name" value="SGNH hydrolase"/>
    <property type="match status" value="1"/>
</dbReference>
<feature type="domain" description="SLH" evidence="3">
    <location>
        <begin position="327"/>
        <end position="383"/>
    </location>
</feature>
<dbReference type="Pfam" id="PF13472">
    <property type="entry name" value="Lipase_GDSL_2"/>
    <property type="match status" value="1"/>
</dbReference>
<dbReference type="Proteomes" id="UP000199225">
    <property type="component" value="Unassembled WGS sequence"/>
</dbReference>
<dbReference type="OrthoDB" id="1815486at2"/>
<evidence type="ECO:0000259" key="3">
    <source>
        <dbReference type="PROSITE" id="PS51272"/>
    </source>
</evidence>
<feature type="chain" id="PRO_5011591981" evidence="2">
    <location>
        <begin position="31"/>
        <end position="440"/>
    </location>
</feature>
<dbReference type="PROSITE" id="PS51272">
    <property type="entry name" value="SLH"/>
    <property type="match status" value="3"/>
</dbReference>
<name>A0A1G8R7M3_9BACI</name>
<evidence type="ECO:0000313" key="4">
    <source>
        <dbReference type="EMBL" id="SDJ12986.1"/>
    </source>
</evidence>
<protein>
    <submittedName>
        <fullName evidence="4">Lysophospholipase L1</fullName>
    </submittedName>
</protein>
<dbReference type="InterPro" id="IPR001119">
    <property type="entry name" value="SLH_dom"/>
</dbReference>
<dbReference type="RefSeq" id="WP_093192433.1">
    <property type="nucleotide sequence ID" value="NZ_FNEV01000002.1"/>
</dbReference>
<dbReference type="Gene3D" id="3.40.50.1110">
    <property type="entry name" value="SGNH hydrolase"/>
    <property type="match status" value="1"/>
</dbReference>
<dbReference type="STRING" id="86666.SAMN04490247_0879"/>
<keyword evidence="1 2" id="KW-0732">Signal</keyword>
<accession>A0A1G8R7M3</accession>
<feature type="domain" description="SLH" evidence="3">
    <location>
        <begin position="384"/>
        <end position="440"/>
    </location>
</feature>
<dbReference type="EMBL" id="FNEV01000002">
    <property type="protein sequence ID" value="SDJ12986.1"/>
    <property type="molecule type" value="Genomic_DNA"/>
</dbReference>